<feature type="compositionally biased region" description="Polar residues" evidence="9">
    <location>
        <begin position="26"/>
        <end position="36"/>
    </location>
</feature>
<dbReference type="GO" id="GO:0070847">
    <property type="term" value="C:core mediator complex"/>
    <property type="evidence" value="ECO:0007669"/>
    <property type="project" value="TreeGrafter"/>
</dbReference>
<dbReference type="GO" id="GO:0016592">
    <property type="term" value="C:mediator complex"/>
    <property type="evidence" value="ECO:0007669"/>
    <property type="project" value="InterPro"/>
</dbReference>
<sequence>MDSTVTNAVAGPSNPRISLSHPLTAHPSNTPHSNTTQLPQLFLPPPGPSQLPVYIKSTQDLLGQFHLHDAYDNYVRPFIASSEDFAIPNDKNGAIAASPPTTGQNGSFGTLDKGKTKEVVLPTVAQTLAVDGQDGEDDDGPGGKGEKKKKNSYKHLIKGVPGKHSMKKDDYLTNLMLAPPKQRVRISEFDSRTQRDAFTVSLEGLKGWNPSTLVLESAQAREDRKKRKELKRLAKVQMQAQSQASTQQPSPAVSTPIQAPVPTSATSTSFPNTTSTTRTSNLSSTPRPTGTNTPRPHLTTGAPPMVRPASAKPGLQPVQIPGPGIRVTTPLRTATPTGPHPLSAPPLSASSISPPVSFAAPPPPLTALNVAAPPRGKKRERDESMPTPTQNGTAVNQPNLSSNPANVGATPNLTPKAVIGARAGNHGVRPRPIPPPMKKQRLDSQGVGRDTAPVQQHTPV</sequence>
<feature type="region of interest" description="Disordered" evidence="9">
    <location>
        <begin position="91"/>
        <end position="114"/>
    </location>
</feature>
<dbReference type="GO" id="GO:0006357">
    <property type="term" value="P:regulation of transcription by RNA polymerase II"/>
    <property type="evidence" value="ECO:0007669"/>
    <property type="project" value="InterPro"/>
</dbReference>
<name>A0A9W8P0H5_9AGAR</name>
<dbReference type="PANTHER" id="PTHR28270">
    <property type="entry name" value="MEDIATOR OF RNA POLYMERASE II TRANSCRIPTION SUBUNIT 19"/>
    <property type="match status" value="1"/>
</dbReference>
<keyword evidence="6" id="KW-0804">Transcription</keyword>
<feature type="compositionally biased region" description="Polar residues" evidence="9">
    <location>
        <begin position="99"/>
        <end position="108"/>
    </location>
</feature>
<evidence type="ECO:0000256" key="6">
    <source>
        <dbReference type="ARBA" id="ARBA00023163"/>
    </source>
</evidence>
<evidence type="ECO:0000256" key="1">
    <source>
        <dbReference type="ARBA" id="ARBA00004123"/>
    </source>
</evidence>
<dbReference type="EMBL" id="JANVFU010000007">
    <property type="protein sequence ID" value="KAJ3744438.1"/>
    <property type="molecule type" value="Genomic_DNA"/>
</dbReference>
<feature type="region of interest" description="Disordered" evidence="9">
    <location>
        <begin position="127"/>
        <end position="165"/>
    </location>
</feature>
<organism evidence="10 11">
    <name type="scientific">Lentinula detonsa</name>
    <dbReference type="NCBI Taxonomy" id="2804962"/>
    <lineage>
        <taxon>Eukaryota</taxon>
        <taxon>Fungi</taxon>
        <taxon>Dikarya</taxon>
        <taxon>Basidiomycota</taxon>
        <taxon>Agaricomycotina</taxon>
        <taxon>Agaricomycetes</taxon>
        <taxon>Agaricomycetidae</taxon>
        <taxon>Agaricales</taxon>
        <taxon>Marasmiineae</taxon>
        <taxon>Omphalotaceae</taxon>
        <taxon>Lentinula</taxon>
    </lineage>
</organism>
<evidence type="ECO:0000256" key="5">
    <source>
        <dbReference type="ARBA" id="ARBA00023159"/>
    </source>
</evidence>
<proteinExistence type="inferred from homology"/>
<comment type="caution">
    <text evidence="10">The sequence shown here is derived from an EMBL/GenBank/DDBJ whole genome shotgun (WGS) entry which is preliminary data.</text>
</comment>
<feature type="compositionally biased region" description="Low complexity" evidence="9">
    <location>
        <begin position="235"/>
        <end position="252"/>
    </location>
</feature>
<protein>
    <recommendedName>
        <fullName evidence="3">Mediator of RNA polymerase II transcription subunit 19</fullName>
    </recommendedName>
    <alternativeName>
        <fullName evidence="8">Mediator complex subunit 19</fullName>
    </alternativeName>
</protein>
<evidence type="ECO:0000256" key="3">
    <source>
        <dbReference type="ARBA" id="ARBA00019615"/>
    </source>
</evidence>
<evidence type="ECO:0000313" key="10">
    <source>
        <dbReference type="EMBL" id="KAJ3744438.1"/>
    </source>
</evidence>
<keyword evidence="4" id="KW-0805">Transcription regulation</keyword>
<comment type="subcellular location">
    <subcellularLocation>
        <location evidence="1">Nucleus</location>
    </subcellularLocation>
</comment>
<feature type="compositionally biased region" description="Low complexity" evidence="9">
    <location>
        <begin position="345"/>
        <end position="359"/>
    </location>
</feature>
<feature type="region of interest" description="Disordered" evidence="9">
    <location>
        <begin position="1"/>
        <end position="45"/>
    </location>
</feature>
<feature type="compositionally biased region" description="Low complexity" evidence="9">
    <location>
        <begin position="262"/>
        <end position="296"/>
    </location>
</feature>
<accession>A0A9W8P0H5</accession>
<gene>
    <name evidence="10" type="ORF">DFH05DRAFT_1495194</name>
</gene>
<dbReference type="AlphaFoldDB" id="A0A9W8P0H5"/>
<evidence type="ECO:0000256" key="7">
    <source>
        <dbReference type="ARBA" id="ARBA00023242"/>
    </source>
</evidence>
<keyword evidence="11" id="KW-1185">Reference proteome</keyword>
<dbReference type="Proteomes" id="UP001142393">
    <property type="component" value="Unassembled WGS sequence"/>
</dbReference>
<feature type="compositionally biased region" description="Polar residues" evidence="9">
    <location>
        <begin position="386"/>
        <end position="413"/>
    </location>
</feature>
<evidence type="ECO:0000313" key="11">
    <source>
        <dbReference type="Proteomes" id="UP001142393"/>
    </source>
</evidence>
<evidence type="ECO:0000256" key="4">
    <source>
        <dbReference type="ARBA" id="ARBA00023015"/>
    </source>
</evidence>
<keyword evidence="7" id="KW-0539">Nucleus</keyword>
<evidence type="ECO:0000256" key="2">
    <source>
        <dbReference type="ARBA" id="ARBA00009259"/>
    </source>
</evidence>
<reference evidence="10 11" key="1">
    <citation type="journal article" date="2023" name="Proc. Natl. Acad. Sci. U.S.A.">
        <title>A global phylogenomic analysis of the shiitake genus Lentinula.</title>
        <authorList>
            <person name="Sierra-Patev S."/>
            <person name="Min B."/>
            <person name="Naranjo-Ortiz M."/>
            <person name="Looney B."/>
            <person name="Konkel Z."/>
            <person name="Slot J.C."/>
            <person name="Sakamoto Y."/>
            <person name="Steenwyk J.L."/>
            <person name="Rokas A."/>
            <person name="Carro J."/>
            <person name="Camarero S."/>
            <person name="Ferreira P."/>
            <person name="Molpeceres G."/>
            <person name="Ruiz-Duenas F.J."/>
            <person name="Serrano A."/>
            <person name="Henrissat B."/>
            <person name="Drula E."/>
            <person name="Hughes K.W."/>
            <person name="Mata J.L."/>
            <person name="Ishikawa N.K."/>
            <person name="Vargas-Isla R."/>
            <person name="Ushijima S."/>
            <person name="Smith C.A."/>
            <person name="Donoghue J."/>
            <person name="Ahrendt S."/>
            <person name="Andreopoulos W."/>
            <person name="He G."/>
            <person name="LaButti K."/>
            <person name="Lipzen A."/>
            <person name="Ng V."/>
            <person name="Riley R."/>
            <person name="Sandor L."/>
            <person name="Barry K."/>
            <person name="Martinez A.T."/>
            <person name="Xiao Y."/>
            <person name="Gibbons J.G."/>
            <person name="Terashima K."/>
            <person name="Grigoriev I.V."/>
            <person name="Hibbett D."/>
        </authorList>
    </citation>
    <scope>NUCLEOTIDE SEQUENCE [LARGE SCALE GENOMIC DNA]</scope>
    <source>
        <strain evidence="10 11">TFB7810</strain>
    </source>
</reference>
<feature type="region of interest" description="Disordered" evidence="9">
    <location>
        <begin position="218"/>
        <end position="460"/>
    </location>
</feature>
<dbReference type="InterPro" id="IPR013942">
    <property type="entry name" value="Mediator_Med19_fun"/>
</dbReference>
<comment type="similarity">
    <text evidence="2">Belongs to the Mediator complex subunit 19 family.</text>
</comment>
<keyword evidence="5" id="KW-0010">Activator</keyword>
<dbReference type="PANTHER" id="PTHR28270:SF1">
    <property type="entry name" value="MEDIATOR OF RNA POLYMERASE II TRANSCRIPTION SUBUNIT 19"/>
    <property type="match status" value="1"/>
</dbReference>
<feature type="compositionally biased region" description="Basic residues" evidence="9">
    <location>
        <begin position="146"/>
        <end position="157"/>
    </location>
</feature>
<feature type="compositionally biased region" description="Basic residues" evidence="9">
    <location>
        <begin position="224"/>
        <end position="234"/>
    </location>
</feature>
<dbReference type="GO" id="GO:0003712">
    <property type="term" value="F:transcription coregulator activity"/>
    <property type="evidence" value="ECO:0007669"/>
    <property type="project" value="InterPro"/>
</dbReference>
<evidence type="ECO:0000256" key="9">
    <source>
        <dbReference type="SAM" id="MobiDB-lite"/>
    </source>
</evidence>
<evidence type="ECO:0000256" key="8">
    <source>
        <dbReference type="ARBA" id="ARBA00032018"/>
    </source>
</evidence>